<dbReference type="Gene3D" id="2.60.40.1120">
    <property type="entry name" value="Carboxypeptidase-like, regulatory domain"/>
    <property type="match status" value="4"/>
</dbReference>
<gene>
    <name evidence="4" type="ORF">F0U60_44580</name>
</gene>
<dbReference type="Proteomes" id="UP001611383">
    <property type="component" value="Chromosome"/>
</dbReference>
<dbReference type="InterPro" id="IPR008969">
    <property type="entry name" value="CarboxyPept-like_regulatory"/>
</dbReference>
<dbReference type="InterPro" id="IPR041489">
    <property type="entry name" value="PDZ_6"/>
</dbReference>
<organism evidence="4 5">
    <name type="scientific">Archangium minus</name>
    <dbReference type="NCBI Taxonomy" id="83450"/>
    <lineage>
        <taxon>Bacteria</taxon>
        <taxon>Pseudomonadati</taxon>
        <taxon>Myxococcota</taxon>
        <taxon>Myxococcia</taxon>
        <taxon>Myxococcales</taxon>
        <taxon>Cystobacterineae</taxon>
        <taxon>Archangiaceae</taxon>
        <taxon>Archangium</taxon>
    </lineage>
</organism>
<keyword evidence="2" id="KW-1133">Transmembrane helix</keyword>
<reference evidence="4 5" key="1">
    <citation type="submission" date="2019-08" db="EMBL/GenBank/DDBJ databases">
        <title>Archangium and Cystobacter genomes.</title>
        <authorList>
            <person name="Chen I.-C.K."/>
            <person name="Wielgoss S."/>
        </authorList>
    </citation>
    <scope>NUCLEOTIDE SEQUENCE [LARGE SCALE GENOMIC DNA]</scope>
    <source>
        <strain evidence="4 5">Cbm 6</strain>
    </source>
</reference>
<dbReference type="InterPro" id="IPR036034">
    <property type="entry name" value="PDZ_sf"/>
</dbReference>
<dbReference type="PROSITE" id="PS50106">
    <property type="entry name" value="PDZ"/>
    <property type="match status" value="1"/>
</dbReference>
<accession>A0ABY9X4U8</accession>
<dbReference type="SUPFAM" id="SSF49464">
    <property type="entry name" value="Carboxypeptidase regulatory domain-like"/>
    <property type="match status" value="2"/>
</dbReference>
<dbReference type="InterPro" id="IPR001478">
    <property type="entry name" value="PDZ"/>
</dbReference>
<feature type="compositionally biased region" description="Low complexity" evidence="1">
    <location>
        <begin position="35"/>
        <end position="50"/>
    </location>
</feature>
<keyword evidence="2" id="KW-0812">Transmembrane</keyword>
<evidence type="ECO:0000256" key="2">
    <source>
        <dbReference type="SAM" id="Phobius"/>
    </source>
</evidence>
<feature type="region of interest" description="Disordered" evidence="1">
    <location>
        <begin position="32"/>
        <end position="65"/>
    </location>
</feature>
<name>A0ABY9X4U8_9BACT</name>
<feature type="domain" description="PDZ" evidence="3">
    <location>
        <begin position="540"/>
        <end position="613"/>
    </location>
</feature>
<keyword evidence="5" id="KW-1185">Reference proteome</keyword>
<keyword evidence="2" id="KW-0472">Membrane</keyword>
<dbReference type="EMBL" id="CP043494">
    <property type="protein sequence ID" value="WNG50426.1"/>
    <property type="molecule type" value="Genomic_DNA"/>
</dbReference>
<sequence>MDRKRTVWLLIVVLVLVGGLLLMLRGGWEPTPDGPRASAAVAAKPTPARAGTHLSPKPESPHAATALPSRLVPATYAEAPAESRGSFEGLVISATTGEGVSSAELTFAGPGGATSTRTEASGRFRFVPPTAGTWLLAVVTAQGYLPFGPEWGQSPIRFTAVPGQRISDIVLALTPEVELLGRVEDPDGQPVPGAQVRVLTGRGGESVLFPTSDHFTSDARGEFRFRAPEGASVEARHPAYSSARAEVTPSAVLARRLVLKLSKRESDPGAPHGESLAGRVVDGSGTAVPQALVSVSSAASAWPRRYGDELGYETLTDAEGRFILEGLEPGTYDVTARSMGLAPDELRDVTAGRKDLVLTLATGTKLVGTVRDTATGKPLPSFTLAVFTKRGPLQRDVFTQHSFINAQGRYEVAGVPTGSYVLQAAASGYAPSEANVEVPQGASGPVTTDLSLARGAKMAGRVVEEGSGLPLERARISVEGVGTGEGALSLRYDALTDARGDFTLDGLPPGELSLFVSADGHHSRVLSGITVRGDTAPPLTIELRKTDEGEEPQIELVGIGAVLAPREDALVLGEVAPGGGAAEAGLVTGDSIVHIDGRPVVEMGFANAVQRIRGPEGSRLVLGVRKASATGTGGSATPVVDIPVTRRRLLR</sequence>
<feature type="transmembrane region" description="Helical" evidence="2">
    <location>
        <begin position="7"/>
        <end position="28"/>
    </location>
</feature>
<dbReference type="SMART" id="SM00228">
    <property type="entry name" value="PDZ"/>
    <property type="match status" value="1"/>
</dbReference>
<evidence type="ECO:0000313" key="4">
    <source>
        <dbReference type="EMBL" id="WNG50426.1"/>
    </source>
</evidence>
<dbReference type="SUPFAM" id="SSF49452">
    <property type="entry name" value="Starch-binding domain-like"/>
    <property type="match status" value="3"/>
</dbReference>
<dbReference type="Gene3D" id="2.30.42.10">
    <property type="match status" value="1"/>
</dbReference>
<evidence type="ECO:0000256" key="1">
    <source>
        <dbReference type="SAM" id="MobiDB-lite"/>
    </source>
</evidence>
<protein>
    <submittedName>
        <fullName evidence="4">Signal protein PDZ</fullName>
    </submittedName>
</protein>
<evidence type="ECO:0000313" key="5">
    <source>
        <dbReference type="Proteomes" id="UP001611383"/>
    </source>
</evidence>
<dbReference type="Pfam" id="PF17820">
    <property type="entry name" value="PDZ_6"/>
    <property type="match status" value="1"/>
</dbReference>
<proteinExistence type="predicted"/>
<dbReference type="Pfam" id="PF13620">
    <property type="entry name" value="CarboxypepD_reg"/>
    <property type="match status" value="4"/>
</dbReference>
<dbReference type="SUPFAM" id="SSF50156">
    <property type="entry name" value="PDZ domain-like"/>
    <property type="match status" value="1"/>
</dbReference>
<evidence type="ECO:0000259" key="3">
    <source>
        <dbReference type="PROSITE" id="PS50106"/>
    </source>
</evidence>
<dbReference type="InterPro" id="IPR013784">
    <property type="entry name" value="Carb-bd-like_fold"/>
</dbReference>